<feature type="transmembrane region" description="Helical" evidence="2">
    <location>
        <begin position="203"/>
        <end position="224"/>
    </location>
</feature>
<evidence type="ECO:0000256" key="2">
    <source>
        <dbReference type="SAM" id="Phobius"/>
    </source>
</evidence>
<feature type="transmembrane region" description="Helical" evidence="2">
    <location>
        <begin position="176"/>
        <end position="197"/>
    </location>
</feature>
<dbReference type="PANTHER" id="PTHR47485">
    <property type="entry name" value="THYLAKOID LUMENAL 17.4 KDA PROTEIN, CHLOROPLASTIC"/>
    <property type="match status" value="1"/>
</dbReference>
<keyword evidence="2" id="KW-0472">Membrane</keyword>
<comment type="caution">
    <text evidence="3">The sequence shown here is derived from an EMBL/GenBank/DDBJ whole genome shotgun (WGS) entry which is preliminary data.</text>
</comment>
<dbReference type="InterPro" id="IPR001646">
    <property type="entry name" value="5peptide_repeat"/>
</dbReference>
<sequence>MNNYVNYRYRDFQNQSFQNEFRKGEDQTADFTGARLKGCDFRGAGLTGADFSETAIAKDEKNFQKQCINMFLHIILGIPLGLAAWFLGRFVLIGCGGEVSNPYGWLTNPFVWIFAFATAAAVSQRRIFYIYMGLIGVMVIAGINSTALMIVGIGVMIAAFGMSMFGLYLGYKKGAIAVGMVWMAVGVSSAISAGYSWIKYREIHYAILFAVLAILPAVLATRAFNLHFAKVKMSVVTSFDDADLTNARFVNAVLENCDFSGANIEGIDWYGATFKNCKFPNGFSPDTQEAIAKNPEIIAVTNYVSL</sequence>
<evidence type="ECO:0000256" key="1">
    <source>
        <dbReference type="ARBA" id="ARBA00022737"/>
    </source>
</evidence>
<dbReference type="SUPFAM" id="SSF141571">
    <property type="entry name" value="Pentapeptide repeat-like"/>
    <property type="match status" value="2"/>
</dbReference>
<accession>A0ABR8CE27</accession>
<dbReference type="PANTHER" id="PTHR47485:SF1">
    <property type="entry name" value="THYLAKOID LUMENAL 17.4 KDA PROTEIN, CHLOROPLASTIC"/>
    <property type="match status" value="1"/>
</dbReference>
<dbReference type="Proteomes" id="UP000618445">
    <property type="component" value="Unassembled WGS sequence"/>
</dbReference>
<name>A0ABR8CE27_9CYAN</name>
<feature type="transmembrane region" description="Helical" evidence="2">
    <location>
        <begin position="103"/>
        <end position="122"/>
    </location>
</feature>
<evidence type="ECO:0000313" key="3">
    <source>
        <dbReference type="EMBL" id="MBD2318185.1"/>
    </source>
</evidence>
<dbReference type="RefSeq" id="WP_190578997.1">
    <property type="nucleotide sequence ID" value="NZ_CAWPQU010000018.1"/>
</dbReference>
<dbReference type="EMBL" id="JACJQY010000025">
    <property type="protein sequence ID" value="MBD2318185.1"/>
    <property type="molecule type" value="Genomic_DNA"/>
</dbReference>
<proteinExistence type="predicted"/>
<dbReference type="Pfam" id="PF00805">
    <property type="entry name" value="Pentapeptide"/>
    <property type="match status" value="2"/>
</dbReference>
<feature type="transmembrane region" description="Helical" evidence="2">
    <location>
        <begin position="127"/>
        <end position="143"/>
    </location>
</feature>
<keyword evidence="4" id="KW-1185">Reference proteome</keyword>
<organism evidence="3 4">
    <name type="scientific">Phormidium tenue FACHB-1050</name>
    <dbReference type="NCBI Taxonomy" id="2692857"/>
    <lineage>
        <taxon>Bacteria</taxon>
        <taxon>Bacillati</taxon>
        <taxon>Cyanobacteriota</taxon>
        <taxon>Cyanophyceae</taxon>
        <taxon>Oscillatoriophycideae</taxon>
        <taxon>Oscillatoriales</taxon>
        <taxon>Oscillatoriaceae</taxon>
        <taxon>Phormidium</taxon>
    </lineage>
</organism>
<keyword evidence="1" id="KW-0677">Repeat</keyword>
<dbReference type="Gene3D" id="2.160.20.80">
    <property type="entry name" value="E3 ubiquitin-protein ligase SopA"/>
    <property type="match status" value="2"/>
</dbReference>
<evidence type="ECO:0000313" key="4">
    <source>
        <dbReference type="Proteomes" id="UP000618445"/>
    </source>
</evidence>
<reference evidence="3 4" key="1">
    <citation type="journal article" date="2020" name="ISME J.">
        <title>Comparative genomics reveals insights into cyanobacterial evolution and habitat adaptation.</title>
        <authorList>
            <person name="Chen M.Y."/>
            <person name="Teng W.K."/>
            <person name="Zhao L."/>
            <person name="Hu C.X."/>
            <person name="Zhou Y.K."/>
            <person name="Han B.P."/>
            <person name="Song L.R."/>
            <person name="Shu W.S."/>
        </authorList>
    </citation>
    <scope>NUCLEOTIDE SEQUENCE [LARGE SCALE GENOMIC DNA]</scope>
    <source>
        <strain evidence="3 4">FACHB-1050</strain>
    </source>
</reference>
<feature type="transmembrane region" description="Helical" evidence="2">
    <location>
        <begin position="70"/>
        <end position="91"/>
    </location>
</feature>
<feature type="transmembrane region" description="Helical" evidence="2">
    <location>
        <begin position="149"/>
        <end position="169"/>
    </location>
</feature>
<gene>
    <name evidence="3" type="ORF">H6G05_15190</name>
</gene>
<keyword evidence="2" id="KW-0812">Transmembrane</keyword>
<keyword evidence="2" id="KW-1133">Transmembrane helix</keyword>
<protein>
    <submittedName>
        <fullName evidence="3">Pentapeptide repeat-containing protein</fullName>
    </submittedName>
</protein>